<evidence type="ECO:0000313" key="2">
    <source>
        <dbReference type="EMBL" id="HIT37350.1"/>
    </source>
</evidence>
<dbReference type="AlphaFoldDB" id="A0A9D1GAC2"/>
<sequence>MKKLLLEYANTFAYTITGLVFGCAFFLLFINFYHMQELSETVDVSQYNDNNKASIESKVQTIKDNIGVYSQSTYRGNLSIYGLNNVQARLQNCIDIIESEEMMKYLELDEIGINDSYNFVVDYKNNILNDCLVMQVVSMLNTDTVQSLTNYNVISPLVESNVNSLLDSVSYVQNNIENSDHYYFTTDSNKNNFFDLVEDSYSTTMNSYQNTLDLLVQISYWYRSIVLGG</sequence>
<protein>
    <submittedName>
        <fullName evidence="2">Uncharacterized protein</fullName>
    </submittedName>
</protein>
<organism evidence="2 3">
    <name type="scientific">Candidatus Onthousia faecipullorum</name>
    <dbReference type="NCBI Taxonomy" id="2840887"/>
    <lineage>
        <taxon>Bacteria</taxon>
        <taxon>Bacillati</taxon>
        <taxon>Bacillota</taxon>
        <taxon>Bacilli</taxon>
        <taxon>Candidatus Onthousia</taxon>
    </lineage>
</organism>
<gene>
    <name evidence="2" type="ORF">IAB59_02575</name>
</gene>
<dbReference type="EMBL" id="DVKQ01000030">
    <property type="protein sequence ID" value="HIT37350.1"/>
    <property type="molecule type" value="Genomic_DNA"/>
</dbReference>
<keyword evidence="1" id="KW-1133">Transmembrane helix</keyword>
<reference evidence="2" key="2">
    <citation type="journal article" date="2021" name="PeerJ">
        <title>Extensive microbial diversity within the chicken gut microbiome revealed by metagenomics and culture.</title>
        <authorList>
            <person name="Gilroy R."/>
            <person name="Ravi A."/>
            <person name="Getino M."/>
            <person name="Pursley I."/>
            <person name="Horton D.L."/>
            <person name="Alikhan N.F."/>
            <person name="Baker D."/>
            <person name="Gharbi K."/>
            <person name="Hall N."/>
            <person name="Watson M."/>
            <person name="Adriaenssens E.M."/>
            <person name="Foster-Nyarko E."/>
            <person name="Jarju S."/>
            <person name="Secka A."/>
            <person name="Antonio M."/>
            <person name="Oren A."/>
            <person name="Chaudhuri R.R."/>
            <person name="La Ragione R."/>
            <person name="Hildebrand F."/>
            <person name="Pallen M.J."/>
        </authorList>
    </citation>
    <scope>NUCLEOTIDE SEQUENCE</scope>
    <source>
        <strain evidence="2">CHK195-26880</strain>
    </source>
</reference>
<evidence type="ECO:0000256" key="1">
    <source>
        <dbReference type="SAM" id="Phobius"/>
    </source>
</evidence>
<accession>A0A9D1GAC2</accession>
<dbReference type="PROSITE" id="PS51257">
    <property type="entry name" value="PROKAR_LIPOPROTEIN"/>
    <property type="match status" value="1"/>
</dbReference>
<reference evidence="2" key="1">
    <citation type="submission" date="2020-10" db="EMBL/GenBank/DDBJ databases">
        <authorList>
            <person name="Gilroy R."/>
        </authorList>
    </citation>
    <scope>NUCLEOTIDE SEQUENCE</scope>
    <source>
        <strain evidence="2">CHK195-26880</strain>
    </source>
</reference>
<keyword evidence="1" id="KW-0812">Transmembrane</keyword>
<feature type="transmembrane region" description="Helical" evidence="1">
    <location>
        <begin position="12"/>
        <end position="33"/>
    </location>
</feature>
<dbReference type="Proteomes" id="UP000886833">
    <property type="component" value="Unassembled WGS sequence"/>
</dbReference>
<proteinExistence type="predicted"/>
<comment type="caution">
    <text evidence="2">The sequence shown here is derived from an EMBL/GenBank/DDBJ whole genome shotgun (WGS) entry which is preliminary data.</text>
</comment>
<evidence type="ECO:0000313" key="3">
    <source>
        <dbReference type="Proteomes" id="UP000886833"/>
    </source>
</evidence>
<keyword evidence="1" id="KW-0472">Membrane</keyword>
<name>A0A9D1GAC2_9FIRM</name>